<proteinExistence type="predicted"/>
<keyword evidence="3" id="KW-1185">Reference proteome</keyword>
<evidence type="ECO:0000313" key="2">
    <source>
        <dbReference type="EMBL" id="MFC4230519.1"/>
    </source>
</evidence>
<name>A0ABV8PU02_9BACT</name>
<protein>
    <submittedName>
        <fullName evidence="2">Transposase</fullName>
    </submittedName>
</protein>
<sequence length="186" mass="21973">MEDIVAKGGYQIRNPQARHFLTLTVCGWIDLFTRKEYKDILVESFNYCIKEKGLELNAYVIMSNHVHLIARATKQDTLSDIVRDFKKFTHRSMMKIIESDKESRRLWMLHQFKFYASRHSRNENYQIWTNDNHPEECFTEDFTLTKLNYIHRNPVRAGIVANAEDYIYSSAANYALRKGIIDVSLL</sequence>
<evidence type="ECO:0000259" key="1">
    <source>
        <dbReference type="SMART" id="SM01321"/>
    </source>
</evidence>
<accession>A0ABV8PU02</accession>
<dbReference type="Pfam" id="PF01797">
    <property type="entry name" value="Y1_Tnp"/>
    <property type="match status" value="1"/>
</dbReference>
<gene>
    <name evidence="2" type="ORF">ACFOW1_01360</name>
</gene>
<dbReference type="InterPro" id="IPR036515">
    <property type="entry name" value="Transposase_17_sf"/>
</dbReference>
<reference evidence="3" key="1">
    <citation type="journal article" date="2019" name="Int. J. Syst. Evol. Microbiol.">
        <title>The Global Catalogue of Microorganisms (GCM) 10K type strain sequencing project: providing services to taxonomists for standard genome sequencing and annotation.</title>
        <authorList>
            <consortium name="The Broad Institute Genomics Platform"/>
            <consortium name="The Broad Institute Genome Sequencing Center for Infectious Disease"/>
            <person name="Wu L."/>
            <person name="Ma J."/>
        </authorList>
    </citation>
    <scope>NUCLEOTIDE SEQUENCE [LARGE SCALE GENOMIC DNA]</scope>
    <source>
        <strain evidence="3">CECT 8010</strain>
    </source>
</reference>
<dbReference type="NCBIfam" id="NF047646">
    <property type="entry name" value="REP_Tyr_transpos"/>
    <property type="match status" value="1"/>
</dbReference>
<dbReference type="InterPro" id="IPR052715">
    <property type="entry name" value="RAYT_transposase"/>
</dbReference>
<evidence type="ECO:0000313" key="3">
    <source>
        <dbReference type="Proteomes" id="UP001595906"/>
    </source>
</evidence>
<dbReference type="Proteomes" id="UP001595906">
    <property type="component" value="Unassembled WGS sequence"/>
</dbReference>
<dbReference type="SMART" id="SM01321">
    <property type="entry name" value="Y1_Tnp"/>
    <property type="match status" value="1"/>
</dbReference>
<comment type="caution">
    <text evidence="2">The sequence shown here is derived from an EMBL/GenBank/DDBJ whole genome shotgun (WGS) entry which is preliminary data.</text>
</comment>
<dbReference type="SUPFAM" id="SSF143422">
    <property type="entry name" value="Transposase IS200-like"/>
    <property type="match status" value="1"/>
</dbReference>
<dbReference type="Gene3D" id="3.30.70.1290">
    <property type="entry name" value="Transposase IS200-like"/>
    <property type="match status" value="1"/>
</dbReference>
<organism evidence="2 3">
    <name type="scientific">Parasediminibacterium paludis</name>
    <dbReference type="NCBI Taxonomy" id="908966"/>
    <lineage>
        <taxon>Bacteria</taxon>
        <taxon>Pseudomonadati</taxon>
        <taxon>Bacteroidota</taxon>
        <taxon>Chitinophagia</taxon>
        <taxon>Chitinophagales</taxon>
        <taxon>Chitinophagaceae</taxon>
        <taxon>Parasediminibacterium</taxon>
    </lineage>
</organism>
<dbReference type="RefSeq" id="WP_379011726.1">
    <property type="nucleotide sequence ID" value="NZ_JBHSDC010000002.1"/>
</dbReference>
<dbReference type="EMBL" id="JBHSDC010000002">
    <property type="protein sequence ID" value="MFC4230519.1"/>
    <property type="molecule type" value="Genomic_DNA"/>
</dbReference>
<dbReference type="InterPro" id="IPR002686">
    <property type="entry name" value="Transposase_17"/>
</dbReference>
<dbReference type="PANTHER" id="PTHR36966">
    <property type="entry name" value="REP-ASSOCIATED TYROSINE TRANSPOSASE"/>
    <property type="match status" value="1"/>
</dbReference>
<dbReference type="PANTHER" id="PTHR36966:SF1">
    <property type="entry name" value="REP-ASSOCIATED TYROSINE TRANSPOSASE"/>
    <property type="match status" value="1"/>
</dbReference>
<feature type="domain" description="Transposase IS200-like" evidence="1">
    <location>
        <begin position="14"/>
        <end position="153"/>
    </location>
</feature>